<name>A0ABW4MJ95_9BACI</name>
<accession>A0ABW4MJ95</accession>
<keyword evidence="1" id="KW-0812">Transmembrane</keyword>
<feature type="transmembrane region" description="Helical" evidence="1">
    <location>
        <begin position="6"/>
        <end position="26"/>
    </location>
</feature>
<protein>
    <submittedName>
        <fullName evidence="2">Uncharacterized protein</fullName>
    </submittedName>
</protein>
<sequence length="132" mass="14895">MLFYLMIALFAVGIGAVGCGIFMFFVKMEKKKAFIISLIGLFIIVVTMSSGNLRPSYEKETSIIIQEVSVSSEKNGDGKYSCNVSDPYSVYQFYSEDKKEVEDFCAQFSKGETYEIKYQFKSGKYTILGVIK</sequence>
<comment type="caution">
    <text evidence="2">The sequence shown here is derived from an EMBL/GenBank/DDBJ whole genome shotgun (WGS) entry which is preliminary data.</text>
</comment>
<evidence type="ECO:0000256" key="1">
    <source>
        <dbReference type="SAM" id="Phobius"/>
    </source>
</evidence>
<proteinExistence type="predicted"/>
<keyword evidence="1" id="KW-1133">Transmembrane helix</keyword>
<evidence type="ECO:0000313" key="3">
    <source>
        <dbReference type="Proteomes" id="UP001597227"/>
    </source>
</evidence>
<keyword evidence="3" id="KW-1185">Reference proteome</keyword>
<reference evidence="3" key="1">
    <citation type="journal article" date="2019" name="Int. J. Syst. Evol. Microbiol.">
        <title>The Global Catalogue of Microorganisms (GCM) 10K type strain sequencing project: providing services to taxonomists for standard genome sequencing and annotation.</title>
        <authorList>
            <consortium name="The Broad Institute Genomics Platform"/>
            <consortium name="The Broad Institute Genome Sequencing Center for Infectious Disease"/>
            <person name="Wu L."/>
            <person name="Ma J."/>
        </authorList>
    </citation>
    <scope>NUCLEOTIDE SEQUENCE [LARGE SCALE GENOMIC DNA]</scope>
    <source>
        <strain evidence="3">CCUG 15531</strain>
    </source>
</reference>
<gene>
    <name evidence="2" type="ORF">ACFSFW_05485</name>
</gene>
<feature type="transmembrane region" description="Helical" evidence="1">
    <location>
        <begin position="33"/>
        <end position="53"/>
    </location>
</feature>
<dbReference type="EMBL" id="JBHUEK010000007">
    <property type="protein sequence ID" value="MFD1778112.1"/>
    <property type="molecule type" value="Genomic_DNA"/>
</dbReference>
<dbReference type="Proteomes" id="UP001597227">
    <property type="component" value="Unassembled WGS sequence"/>
</dbReference>
<organism evidence="2 3">
    <name type="scientific">Fredinandcohnia salidurans</name>
    <dbReference type="NCBI Taxonomy" id="2595041"/>
    <lineage>
        <taxon>Bacteria</taxon>
        <taxon>Bacillati</taxon>
        <taxon>Bacillota</taxon>
        <taxon>Bacilli</taxon>
        <taxon>Bacillales</taxon>
        <taxon>Bacillaceae</taxon>
        <taxon>Fredinandcohnia</taxon>
    </lineage>
</organism>
<evidence type="ECO:0000313" key="2">
    <source>
        <dbReference type="EMBL" id="MFD1778112.1"/>
    </source>
</evidence>
<dbReference type="RefSeq" id="WP_304214082.1">
    <property type="nucleotide sequence ID" value="NZ_JBHUEK010000007.1"/>
</dbReference>
<keyword evidence="1" id="KW-0472">Membrane</keyword>